<name>C6H348_AJECH</name>
<evidence type="ECO:0000313" key="2">
    <source>
        <dbReference type="Proteomes" id="UP000002624"/>
    </source>
</evidence>
<sequence length="110" mass="12891">MTLHFVLDFSPEELWPDDLYTIREREDPLLCKQLEKIVPRSLRLQKVNLFSWIHMILNLCKLVEAKSGHDNRQLQTVEIESRETRTVHRSKGRAVVLGRKELGSGGERRV</sequence>
<dbReference type="AlphaFoldDB" id="C6H348"/>
<proteinExistence type="predicted"/>
<protein>
    <submittedName>
        <fullName evidence="1">Uncharacterized protein</fullName>
    </submittedName>
</protein>
<dbReference type="HOGENOM" id="CLU_2249309_0_0_1"/>
<reference evidence="2" key="1">
    <citation type="submission" date="2009-05" db="EMBL/GenBank/DDBJ databases">
        <title>The genome sequence of Ajellomyces capsulatus strain H143.</title>
        <authorList>
            <person name="Champion M."/>
            <person name="Cuomo C.A."/>
            <person name="Ma L.-J."/>
            <person name="Henn M.R."/>
            <person name="Sil A."/>
            <person name="Goldman B."/>
            <person name="Young S.K."/>
            <person name="Kodira C.D."/>
            <person name="Zeng Q."/>
            <person name="Koehrsen M."/>
            <person name="Alvarado L."/>
            <person name="Berlin A.M."/>
            <person name="Borenstein D."/>
            <person name="Chen Z."/>
            <person name="Engels R."/>
            <person name="Freedman E."/>
            <person name="Gellesch M."/>
            <person name="Goldberg J."/>
            <person name="Griggs A."/>
            <person name="Gujja S."/>
            <person name="Heiman D.I."/>
            <person name="Hepburn T.A."/>
            <person name="Howarth C."/>
            <person name="Jen D."/>
            <person name="Larson L."/>
            <person name="Lewis B."/>
            <person name="Mehta T."/>
            <person name="Park D."/>
            <person name="Pearson M."/>
            <person name="Roberts A."/>
            <person name="Saif S."/>
            <person name="Shea T.D."/>
            <person name="Shenoy N."/>
            <person name="Sisk P."/>
            <person name="Stolte C."/>
            <person name="Sykes S."/>
            <person name="Walk T."/>
            <person name="White J."/>
            <person name="Yandava C."/>
            <person name="Klein B."/>
            <person name="McEwen J.G."/>
            <person name="Puccia R."/>
            <person name="Goldman G.H."/>
            <person name="Felipe M.S."/>
            <person name="Nino-Vega G."/>
            <person name="San-Blas G."/>
            <person name="Taylor J.W."/>
            <person name="Mendoza L."/>
            <person name="Galagan J.E."/>
            <person name="Nusbaum C."/>
            <person name="Birren B.W."/>
        </authorList>
    </citation>
    <scope>NUCLEOTIDE SEQUENCE [LARGE SCALE GENOMIC DNA]</scope>
    <source>
        <strain evidence="2">H143</strain>
    </source>
</reference>
<gene>
    <name evidence="1" type="ORF">HCDG_01130</name>
</gene>
<dbReference type="EMBL" id="GG692419">
    <property type="protein sequence ID" value="EER45551.1"/>
    <property type="molecule type" value="Genomic_DNA"/>
</dbReference>
<dbReference type="VEuPathDB" id="FungiDB:HCDG_01130"/>
<accession>C6H348</accession>
<evidence type="ECO:0000313" key="1">
    <source>
        <dbReference type="EMBL" id="EER45551.1"/>
    </source>
</evidence>
<dbReference type="Proteomes" id="UP000002624">
    <property type="component" value="Unassembled WGS sequence"/>
</dbReference>
<organism evidence="1 2">
    <name type="scientific">Ajellomyces capsulatus (strain H143)</name>
    <name type="common">Darling's disease fungus</name>
    <name type="synonym">Histoplasma capsulatum</name>
    <dbReference type="NCBI Taxonomy" id="544712"/>
    <lineage>
        <taxon>Eukaryota</taxon>
        <taxon>Fungi</taxon>
        <taxon>Dikarya</taxon>
        <taxon>Ascomycota</taxon>
        <taxon>Pezizomycotina</taxon>
        <taxon>Eurotiomycetes</taxon>
        <taxon>Eurotiomycetidae</taxon>
        <taxon>Onygenales</taxon>
        <taxon>Ajellomycetaceae</taxon>
        <taxon>Histoplasma</taxon>
    </lineage>
</organism>